<sequence length="256" mass="28749">MDNKLISQLKIDKNSVIPIYYQIAKMFEGYIYEGKLKPGEVLPPEHEIAENFGISRMTVRRAISELINLGLVFTQKGKGTFVSEPKLNDVTFELGDFYEETSKKGMTPSSTLLGVRIVRANKTLSEKLAVPLGTSCLYFSLVLAADNEPLVYEKKYVKYTKQKPILEVELKDPSLSSLAVTHGSHFPTTSKRVLHASIATKEETSVLEVKENTPVFVVEQTVYDAEKKPVGWGKSVYRGDRYKLTSYIGWSANNIK</sequence>
<evidence type="ECO:0000256" key="2">
    <source>
        <dbReference type="ARBA" id="ARBA00023125"/>
    </source>
</evidence>
<dbReference type="InterPro" id="IPR036388">
    <property type="entry name" value="WH-like_DNA-bd_sf"/>
</dbReference>
<keyword evidence="2" id="KW-0238">DNA-binding</keyword>
<reference evidence="6" key="1">
    <citation type="submission" date="2016-10" db="EMBL/GenBank/DDBJ databases">
        <authorList>
            <person name="Varghese N."/>
            <person name="Submissions S."/>
        </authorList>
    </citation>
    <scope>NUCLEOTIDE SEQUENCE [LARGE SCALE GENOMIC DNA]</scope>
    <source>
        <strain evidence="6">DSM 17038</strain>
    </source>
</reference>
<proteinExistence type="predicted"/>
<gene>
    <name evidence="5" type="ORF">SAMN05660649_01918</name>
</gene>
<dbReference type="PROSITE" id="PS50949">
    <property type="entry name" value="HTH_GNTR"/>
    <property type="match status" value="1"/>
</dbReference>
<dbReference type="CDD" id="cd07377">
    <property type="entry name" value="WHTH_GntR"/>
    <property type="match status" value="1"/>
</dbReference>
<dbReference type="InterPro" id="IPR036390">
    <property type="entry name" value="WH_DNA-bd_sf"/>
</dbReference>
<protein>
    <submittedName>
        <fullName evidence="5">GntR family transcriptional regulator</fullName>
    </submittedName>
</protein>
<evidence type="ECO:0000313" key="6">
    <source>
        <dbReference type="Proteomes" id="UP000199337"/>
    </source>
</evidence>
<dbReference type="InterPro" id="IPR050679">
    <property type="entry name" value="Bact_HTH_transcr_reg"/>
</dbReference>
<dbReference type="GO" id="GO:0045892">
    <property type="term" value="P:negative regulation of DNA-templated transcription"/>
    <property type="evidence" value="ECO:0007669"/>
    <property type="project" value="TreeGrafter"/>
</dbReference>
<dbReference type="STRING" id="341036.SAMN05660649_01918"/>
<dbReference type="Proteomes" id="UP000199337">
    <property type="component" value="Unassembled WGS sequence"/>
</dbReference>
<evidence type="ECO:0000256" key="1">
    <source>
        <dbReference type="ARBA" id="ARBA00023015"/>
    </source>
</evidence>
<dbReference type="SUPFAM" id="SSF64288">
    <property type="entry name" value="Chorismate lyase-like"/>
    <property type="match status" value="1"/>
</dbReference>
<dbReference type="InterPro" id="IPR000524">
    <property type="entry name" value="Tscrpt_reg_HTH_GntR"/>
</dbReference>
<dbReference type="Gene3D" id="3.40.1410.10">
    <property type="entry name" value="Chorismate lyase-like"/>
    <property type="match status" value="1"/>
</dbReference>
<dbReference type="PANTHER" id="PTHR44846">
    <property type="entry name" value="MANNOSYL-D-GLYCERATE TRANSPORT/METABOLISM SYSTEM REPRESSOR MNGR-RELATED"/>
    <property type="match status" value="1"/>
</dbReference>
<dbReference type="RefSeq" id="WP_092471057.1">
    <property type="nucleotide sequence ID" value="NZ_FOOX01000006.1"/>
</dbReference>
<evidence type="ECO:0000256" key="3">
    <source>
        <dbReference type="ARBA" id="ARBA00023163"/>
    </source>
</evidence>
<dbReference type="FunFam" id="1.10.10.10:FF:000079">
    <property type="entry name" value="GntR family transcriptional regulator"/>
    <property type="match status" value="1"/>
</dbReference>
<evidence type="ECO:0000259" key="4">
    <source>
        <dbReference type="PROSITE" id="PS50949"/>
    </source>
</evidence>
<name>A0A1I2SN86_9FIRM</name>
<keyword evidence="1" id="KW-0805">Transcription regulation</keyword>
<dbReference type="PRINTS" id="PR00035">
    <property type="entry name" value="HTHGNTR"/>
</dbReference>
<dbReference type="SMART" id="SM00866">
    <property type="entry name" value="UTRA"/>
    <property type="match status" value="1"/>
</dbReference>
<keyword evidence="3" id="KW-0804">Transcription</keyword>
<dbReference type="Pfam" id="PF07702">
    <property type="entry name" value="UTRA"/>
    <property type="match status" value="1"/>
</dbReference>
<organism evidence="5 6">
    <name type="scientific">Desulfotruncus arcticus DSM 17038</name>
    <dbReference type="NCBI Taxonomy" id="1121424"/>
    <lineage>
        <taxon>Bacteria</taxon>
        <taxon>Bacillati</taxon>
        <taxon>Bacillota</taxon>
        <taxon>Clostridia</taxon>
        <taxon>Eubacteriales</taxon>
        <taxon>Desulfallaceae</taxon>
        <taxon>Desulfotruncus</taxon>
    </lineage>
</organism>
<feature type="domain" description="HTH gntR-type" evidence="4">
    <location>
        <begin position="17"/>
        <end position="85"/>
    </location>
</feature>
<keyword evidence="6" id="KW-1185">Reference proteome</keyword>
<dbReference type="InterPro" id="IPR011663">
    <property type="entry name" value="UTRA"/>
</dbReference>
<dbReference type="EMBL" id="FOOX01000006">
    <property type="protein sequence ID" value="SFG54214.1"/>
    <property type="molecule type" value="Genomic_DNA"/>
</dbReference>
<dbReference type="GO" id="GO:0003677">
    <property type="term" value="F:DNA binding"/>
    <property type="evidence" value="ECO:0007669"/>
    <property type="project" value="UniProtKB-KW"/>
</dbReference>
<dbReference type="InterPro" id="IPR028978">
    <property type="entry name" value="Chorismate_lyase_/UTRA_dom_sf"/>
</dbReference>
<dbReference type="SMART" id="SM00345">
    <property type="entry name" value="HTH_GNTR"/>
    <property type="match status" value="1"/>
</dbReference>
<dbReference type="Gene3D" id="1.10.10.10">
    <property type="entry name" value="Winged helix-like DNA-binding domain superfamily/Winged helix DNA-binding domain"/>
    <property type="match status" value="1"/>
</dbReference>
<accession>A0A1I2SN86</accession>
<dbReference type="AlphaFoldDB" id="A0A1I2SN86"/>
<evidence type="ECO:0000313" key="5">
    <source>
        <dbReference type="EMBL" id="SFG54214.1"/>
    </source>
</evidence>
<dbReference type="OrthoDB" id="457376at2"/>
<dbReference type="PANTHER" id="PTHR44846:SF1">
    <property type="entry name" value="MANNOSYL-D-GLYCERATE TRANSPORT_METABOLISM SYSTEM REPRESSOR MNGR-RELATED"/>
    <property type="match status" value="1"/>
</dbReference>
<dbReference type="Pfam" id="PF00392">
    <property type="entry name" value="GntR"/>
    <property type="match status" value="1"/>
</dbReference>
<dbReference type="SUPFAM" id="SSF46785">
    <property type="entry name" value="Winged helix' DNA-binding domain"/>
    <property type="match status" value="1"/>
</dbReference>
<dbReference type="GO" id="GO:0003700">
    <property type="term" value="F:DNA-binding transcription factor activity"/>
    <property type="evidence" value="ECO:0007669"/>
    <property type="project" value="InterPro"/>
</dbReference>